<organism evidence="2 3">
    <name type="scientific">Sporothrix stenoceras</name>
    <dbReference type="NCBI Taxonomy" id="5173"/>
    <lineage>
        <taxon>Eukaryota</taxon>
        <taxon>Fungi</taxon>
        <taxon>Dikarya</taxon>
        <taxon>Ascomycota</taxon>
        <taxon>Pezizomycotina</taxon>
        <taxon>Sordariomycetes</taxon>
        <taxon>Sordariomycetidae</taxon>
        <taxon>Ophiostomatales</taxon>
        <taxon>Ophiostomataceae</taxon>
        <taxon>Sporothrix</taxon>
    </lineage>
</organism>
<proteinExistence type="predicted"/>
<dbReference type="EMBL" id="JAWCUI010000003">
    <property type="protein sequence ID" value="KAL1903032.1"/>
    <property type="molecule type" value="Genomic_DNA"/>
</dbReference>
<sequence length="1078" mass="117821">MSIICLNVALSETPQTESGRRMALLYHLAPKLQDWFTHSGLPEDLKTFVSARREVIRISPMIPDLDQKLLCNYLIDLAVALALQYDERNQPQDLDEALKSAQKAKSVAETDFETLETLNVLPQIYARYFDKTGDKSDIDMAIKHTKDALDNIDKSKHLSSLRVELMGNLSNFLVKRFEFFCDPDNIKEAVECARAAVESQGDSPQGQHLESLARALSFLYDVTGDINNINEAVELVRRSTKLTNEHEDHDTAEALVSLAALLALRFHCDAEMADLEEAIQHAEAAAGLCPEGSSTWRAAEKVRLGCLISMIKWKGDGYSEAATAIGSVLNRTPKGDPLRVFGHIHLSEALQGRYEHTDDVSFLIKAVEAAETAVSETEGGPNHNAALHTLGSRLISRHETDPKETVDLKRAIETLEAAVTQKDHRHAGLSQYRRSLAVAYRTLRTPESNSQAYDLFTKVHGDSNAFPLARIGSAREAIAIAVKGEEWDDAAKLAADALELVPMACRRHMSRGDQQHAVKEIFGLAAEAASLSLRAGDAEKALQQLENGRVLILGYAMDNGADMSSLRKVDEKLASRFAGLMYKANADELEEYRTGESSLSQYTGQVGQLVKEWRASIAQQRSDERRNALQDIEACVADIRAVPGFETFWTAPKTAELQKQASAGPIVVVNMSRIRFDAILITTDTIKAFHLSGISLKQLPMEVSERLGASAAVRRWNAPARYRDGDFESDDDESDDEIHVPIDLYSWLWTAIVKPVLDELDAIGSLRLDGRSSAGRLPRVWWIGSGLASGLPFHAAGVDFADDATENTLARIVPSYVPTIKALASSREKESTLRVGRTAPGPGGGQDKKKSLLLVTMPTTPGQVELPGIEAERAAIVEACGDVCHVDEAQHHTAKAVLEKLAELSPSIVHFACHGHADPADPFQSCLLLYKPGDADADADDDNRRKPSVDRLTALAISQNAPEEGPAWVAFLSACDTARTKTLRLADEGLHLVSAFQLAGFAHSVGTLWRAEDATCARLSHGFYTELLRQPSTTEGVGDATAAHGGVAEALRLAVLSIRSDIRCRNPLLWAPFVHFGA</sequence>
<evidence type="ECO:0000259" key="1">
    <source>
        <dbReference type="Pfam" id="PF12770"/>
    </source>
</evidence>
<accession>A0ABR3ZSA1</accession>
<comment type="caution">
    <text evidence="2">The sequence shown here is derived from an EMBL/GenBank/DDBJ whole genome shotgun (WGS) entry which is preliminary data.</text>
</comment>
<protein>
    <recommendedName>
        <fullName evidence="1">CHAT domain-containing protein</fullName>
    </recommendedName>
</protein>
<dbReference type="Gene3D" id="1.25.40.10">
    <property type="entry name" value="Tetratricopeptide repeat domain"/>
    <property type="match status" value="1"/>
</dbReference>
<evidence type="ECO:0000313" key="3">
    <source>
        <dbReference type="Proteomes" id="UP001583186"/>
    </source>
</evidence>
<dbReference type="InterPro" id="IPR024983">
    <property type="entry name" value="CHAT_dom"/>
</dbReference>
<reference evidence="2 3" key="1">
    <citation type="journal article" date="2024" name="IMA Fungus">
        <title>IMA Genome - F19 : A genome assembly and annotation guide to empower mycologists, including annotated draft genome sequences of Ceratocystis pirilliformis, Diaporthe australafricana, Fusarium ophioides, Paecilomyces lecythidis, and Sporothrix stenoceras.</title>
        <authorList>
            <person name="Aylward J."/>
            <person name="Wilson A.M."/>
            <person name="Visagie C.M."/>
            <person name="Spraker J."/>
            <person name="Barnes I."/>
            <person name="Buitendag C."/>
            <person name="Ceriani C."/>
            <person name="Del Mar Angel L."/>
            <person name="du Plessis D."/>
            <person name="Fuchs T."/>
            <person name="Gasser K."/>
            <person name="Kramer D."/>
            <person name="Li W."/>
            <person name="Munsamy K."/>
            <person name="Piso A."/>
            <person name="Price J.L."/>
            <person name="Sonnekus B."/>
            <person name="Thomas C."/>
            <person name="van der Nest A."/>
            <person name="van Dijk A."/>
            <person name="van Heerden A."/>
            <person name="van Vuuren N."/>
            <person name="Yilmaz N."/>
            <person name="Duong T.A."/>
            <person name="van der Merwe N.A."/>
            <person name="Wingfield M.J."/>
            <person name="Wingfield B.D."/>
        </authorList>
    </citation>
    <scope>NUCLEOTIDE SEQUENCE [LARGE SCALE GENOMIC DNA]</scope>
    <source>
        <strain evidence="2 3">CMW 5346</strain>
    </source>
</reference>
<dbReference type="Proteomes" id="UP001583186">
    <property type="component" value="Unassembled WGS sequence"/>
</dbReference>
<keyword evidence="3" id="KW-1185">Reference proteome</keyword>
<feature type="domain" description="CHAT" evidence="1">
    <location>
        <begin position="746"/>
        <end position="1077"/>
    </location>
</feature>
<name>A0ABR3ZSA1_9PEZI</name>
<dbReference type="InterPro" id="IPR011990">
    <property type="entry name" value="TPR-like_helical_dom_sf"/>
</dbReference>
<dbReference type="SUPFAM" id="SSF81901">
    <property type="entry name" value="HCP-like"/>
    <property type="match status" value="1"/>
</dbReference>
<gene>
    <name evidence="2" type="ORF">Sste5346_000945</name>
</gene>
<dbReference type="Pfam" id="PF12770">
    <property type="entry name" value="CHAT"/>
    <property type="match status" value="1"/>
</dbReference>
<evidence type="ECO:0000313" key="2">
    <source>
        <dbReference type="EMBL" id="KAL1903032.1"/>
    </source>
</evidence>